<dbReference type="EMBL" id="JABSTQ010004421">
    <property type="protein sequence ID" value="KAG0442235.1"/>
    <property type="molecule type" value="Genomic_DNA"/>
</dbReference>
<evidence type="ECO:0000313" key="2">
    <source>
        <dbReference type="Proteomes" id="UP000805193"/>
    </source>
</evidence>
<proteinExistence type="predicted"/>
<keyword evidence="2" id="KW-1185">Reference proteome</keyword>
<protein>
    <submittedName>
        <fullName evidence="1">Uncharacterized protein</fullName>
    </submittedName>
</protein>
<accession>A0AC60QW83</accession>
<sequence length="380" mass="42764">MLERLVGSLLRVAEPPLNRLGRKVNCCTISGVQWLQQPDVPHLKRTKSCYVFPNSHLVERPYEVFSTIRPPPGISMQHKAAFHGFSCRQGQGRLRSSRFEYEEEEMAPDPSLAHSRSYSSTGVVTDVDTSIPKDQLARMITSGIHVAQPTVCRVVERVSRLIAGTLFRRLVKFPSSATDFDCVMLEFYALRKFPGVTGPSRHPSSRFMTLWPSWPGFVHDSRIFDNSRTRVLYEHQRVPGVLLGEAGYACTTDLMTPLVSPGAAKSPEESSREMSDSSSFSSRKYQKAHIRTRNSVEQAFGVWKRRFPCLDMRLQHKPERSAVIITACAALHNLTACGMSRVPHLCPLHQFPLNDVKGSPTCHRLRTLRTPLTGHGNGRR</sequence>
<name>A0AC60QW83_IXOPE</name>
<reference evidence="1 2" key="1">
    <citation type="journal article" date="2020" name="Cell">
        <title>Large-Scale Comparative Analyses of Tick Genomes Elucidate Their Genetic Diversity and Vector Capacities.</title>
        <authorList>
            <consortium name="Tick Genome and Microbiome Consortium (TIGMIC)"/>
            <person name="Jia N."/>
            <person name="Wang J."/>
            <person name="Shi W."/>
            <person name="Du L."/>
            <person name="Sun Y."/>
            <person name="Zhan W."/>
            <person name="Jiang J.F."/>
            <person name="Wang Q."/>
            <person name="Zhang B."/>
            <person name="Ji P."/>
            <person name="Bell-Sakyi L."/>
            <person name="Cui X.M."/>
            <person name="Yuan T.T."/>
            <person name="Jiang B.G."/>
            <person name="Yang W.F."/>
            <person name="Lam T.T."/>
            <person name="Chang Q.C."/>
            <person name="Ding S.J."/>
            <person name="Wang X.J."/>
            <person name="Zhu J.G."/>
            <person name="Ruan X.D."/>
            <person name="Zhao L."/>
            <person name="Wei J.T."/>
            <person name="Ye R.Z."/>
            <person name="Que T.C."/>
            <person name="Du C.H."/>
            <person name="Zhou Y.H."/>
            <person name="Cheng J.X."/>
            <person name="Dai P.F."/>
            <person name="Guo W.B."/>
            <person name="Han X.H."/>
            <person name="Huang E.J."/>
            <person name="Li L.F."/>
            <person name="Wei W."/>
            <person name="Gao Y.C."/>
            <person name="Liu J.Z."/>
            <person name="Shao H.Z."/>
            <person name="Wang X."/>
            <person name="Wang C.C."/>
            <person name="Yang T.C."/>
            <person name="Huo Q.B."/>
            <person name="Li W."/>
            <person name="Chen H.Y."/>
            <person name="Chen S.E."/>
            <person name="Zhou L.G."/>
            <person name="Ni X.B."/>
            <person name="Tian J.H."/>
            <person name="Sheng Y."/>
            <person name="Liu T."/>
            <person name="Pan Y.S."/>
            <person name="Xia L.Y."/>
            <person name="Li J."/>
            <person name="Zhao F."/>
            <person name="Cao W.C."/>
        </authorList>
    </citation>
    <scope>NUCLEOTIDE SEQUENCE [LARGE SCALE GENOMIC DNA]</scope>
    <source>
        <strain evidence="1">Iper-2018</strain>
    </source>
</reference>
<gene>
    <name evidence="1" type="ORF">HPB47_015755</name>
</gene>
<evidence type="ECO:0000313" key="1">
    <source>
        <dbReference type="EMBL" id="KAG0442235.1"/>
    </source>
</evidence>
<dbReference type="Proteomes" id="UP000805193">
    <property type="component" value="Unassembled WGS sequence"/>
</dbReference>
<comment type="caution">
    <text evidence="1">The sequence shown here is derived from an EMBL/GenBank/DDBJ whole genome shotgun (WGS) entry which is preliminary data.</text>
</comment>
<organism evidence="1 2">
    <name type="scientific">Ixodes persulcatus</name>
    <name type="common">Taiga tick</name>
    <dbReference type="NCBI Taxonomy" id="34615"/>
    <lineage>
        <taxon>Eukaryota</taxon>
        <taxon>Metazoa</taxon>
        <taxon>Ecdysozoa</taxon>
        <taxon>Arthropoda</taxon>
        <taxon>Chelicerata</taxon>
        <taxon>Arachnida</taxon>
        <taxon>Acari</taxon>
        <taxon>Parasitiformes</taxon>
        <taxon>Ixodida</taxon>
        <taxon>Ixodoidea</taxon>
        <taxon>Ixodidae</taxon>
        <taxon>Ixodinae</taxon>
        <taxon>Ixodes</taxon>
    </lineage>
</organism>